<keyword evidence="1 2" id="KW-0238">DNA-binding</keyword>
<evidence type="ECO:0000256" key="2">
    <source>
        <dbReference type="PIRNR" id="PIRNR002070"/>
    </source>
</evidence>
<reference evidence="4 5" key="1">
    <citation type="submission" date="2020-11" db="EMBL/GenBank/DDBJ databases">
        <title>Pseudonocardia abyssalis sp. nov. and Pseudonocardia oceani sp. nov., description and phylogenomic analysis of two novel actinomycetes isolated from the deep Southern Ocean.</title>
        <authorList>
            <person name="Parra J."/>
        </authorList>
    </citation>
    <scope>NUCLEOTIDE SEQUENCE [LARGE SCALE GENOMIC DNA]</scope>
    <source>
        <strain evidence="4 5">KRD-168</strain>
    </source>
</reference>
<dbReference type="PIRSF" id="PIRSF002070">
    <property type="entry name" value="SSB"/>
    <property type="match status" value="1"/>
</dbReference>
<comment type="caution">
    <text evidence="1">Lacks conserved residue(s) required for the propagation of feature annotation.</text>
</comment>
<dbReference type="HAMAP" id="MF_00984">
    <property type="entry name" value="SSB"/>
    <property type="match status" value="1"/>
</dbReference>
<organism evidence="4 5">
    <name type="scientific">Pseudonocardia abyssalis</name>
    <dbReference type="NCBI Taxonomy" id="2792008"/>
    <lineage>
        <taxon>Bacteria</taxon>
        <taxon>Bacillati</taxon>
        <taxon>Actinomycetota</taxon>
        <taxon>Actinomycetes</taxon>
        <taxon>Pseudonocardiales</taxon>
        <taxon>Pseudonocardiaceae</taxon>
        <taxon>Pseudonocardia</taxon>
    </lineage>
</organism>
<keyword evidence="5" id="KW-1185">Reference proteome</keyword>
<dbReference type="InterPro" id="IPR011344">
    <property type="entry name" value="ssDNA-bd"/>
</dbReference>
<dbReference type="RefSeq" id="WP_218616040.1">
    <property type="nucleotide sequence ID" value="NZ_JADQDK010000001.1"/>
</dbReference>
<dbReference type="GO" id="GO:0003677">
    <property type="term" value="F:DNA binding"/>
    <property type="evidence" value="ECO:0007669"/>
    <property type="project" value="UniProtKB-KW"/>
</dbReference>
<dbReference type="PANTHER" id="PTHR10302:SF27">
    <property type="entry name" value="SINGLE-STRANDED DNA-BINDING PROTEIN"/>
    <property type="match status" value="1"/>
</dbReference>
<evidence type="ECO:0000313" key="5">
    <source>
        <dbReference type="Proteomes" id="UP000694287"/>
    </source>
</evidence>
<dbReference type="Proteomes" id="UP000694287">
    <property type="component" value="Unassembled WGS sequence"/>
</dbReference>
<comment type="subunit">
    <text evidence="1">Homotetramer.</text>
</comment>
<proteinExistence type="inferred from homology"/>
<comment type="caution">
    <text evidence="4">The sequence shown here is derived from an EMBL/GenBank/DDBJ whole genome shotgun (WGS) entry which is preliminary data.</text>
</comment>
<sequence>MNKITVHGNVTGKPELRFSRSGVPVATFTVAANRRRLNRGTGRWVDLPPVFHRVVCFNGLAENIAASLDKGATVAVTGEFADDSYKRDDGTQVRRIQLEAADVAASLRYATATLVKNSRPAHDADRADRTEPDAAQPDGDAPADEPAPEPVTRPELAIVGSD</sequence>
<dbReference type="PANTHER" id="PTHR10302">
    <property type="entry name" value="SINGLE-STRANDED DNA-BINDING PROTEIN"/>
    <property type="match status" value="1"/>
</dbReference>
<evidence type="ECO:0000256" key="3">
    <source>
        <dbReference type="SAM" id="MobiDB-lite"/>
    </source>
</evidence>
<protein>
    <recommendedName>
        <fullName evidence="1 2">Single-stranded DNA-binding protein</fullName>
        <shortName evidence="1">SSB</shortName>
    </recommendedName>
</protein>
<dbReference type="PROSITE" id="PS50935">
    <property type="entry name" value="SSB"/>
    <property type="match status" value="1"/>
</dbReference>
<dbReference type="NCBIfam" id="TIGR00621">
    <property type="entry name" value="ssb"/>
    <property type="match status" value="1"/>
</dbReference>
<dbReference type="Pfam" id="PF00436">
    <property type="entry name" value="SSB"/>
    <property type="match status" value="1"/>
</dbReference>
<evidence type="ECO:0000256" key="1">
    <source>
        <dbReference type="HAMAP-Rule" id="MF_00984"/>
    </source>
</evidence>
<dbReference type="InterPro" id="IPR000424">
    <property type="entry name" value="Primosome_PriB/ssb"/>
</dbReference>
<dbReference type="EMBL" id="JADQDK010000001">
    <property type="protein sequence ID" value="MBW0134985.1"/>
    <property type="molecule type" value="Genomic_DNA"/>
</dbReference>
<name>A0ABS6URY7_9PSEU</name>
<gene>
    <name evidence="4" type="primary">ssb</name>
    <name evidence="4" type="ORF">I4I81_12050</name>
</gene>
<feature type="region of interest" description="Disordered" evidence="3">
    <location>
        <begin position="115"/>
        <end position="162"/>
    </location>
</feature>
<accession>A0ABS6URY7</accession>
<evidence type="ECO:0000313" key="4">
    <source>
        <dbReference type="EMBL" id="MBW0134985.1"/>
    </source>
</evidence>
<feature type="compositionally biased region" description="Basic and acidic residues" evidence="3">
    <location>
        <begin position="120"/>
        <end position="132"/>
    </location>
</feature>
<dbReference type="CDD" id="cd04496">
    <property type="entry name" value="SSB_OBF"/>
    <property type="match status" value="1"/>
</dbReference>